<feature type="domain" description="BACON" evidence="2">
    <location>
        <begin position="492"/>
        <end position="571"/>
    </location>
</feature>
<feature type="compositionally biased region" description="Basic and acidic residues" evidence="1">
    <location>
        <begin position="459"/>
        <end position="470"/>
    </location>
</feature>
<feature type="compositionally biased region" description="Pro residues" evidence="1">
    <location>
        <begin position="584"/>
        <end position="610"/>
    </location>
</feature>
<feature type="region of interest" description="Disordered" evidence="1">
    <location>
        <begin position="1"/>
        <end position="90"/>
    </location>
</feature>
<evidence type="ECO:0000256" key="1">
    <source>
        <dbReference type="SAM" id="MobiDB-lite"/>
    </source>
</evidence>
<reference evidence="3 4" key="1">
    <citation type="submission" date="2024-10" db="EMBL/GenBank/DDBJ databases">
        <title>The Natural Products Discovery Center: Release of the First 8490 Sequenced Strains for Exploring Actinobacteria Biosynthetic Diversity.</title>
        <authorList>
            <person name="Kalkreuter E."/>
            <person name="Kautsar S.A."/>
            <person name="Yang D."/>
            <person name="Bader C.D."/>
            <person name="Teijaro C.N."/>
            <person name="Fluegel L."/>
            <person name="Davis C.M."/>
            <person name="Simpson J.R."/>
            <person name="Lauterbach L."/>
            <person name="Steele A.D."/>
            <person name="Gui C."/>
            <person name="Meng S."/>
            <person name="Li G."/>
            <person name="Viehrig K."/>
            <person name="Ye F."/>
            <person name="Su P."/>
            <person name="Kiefer A.F."/>
            <person name="Nichols A."/>
            <person name="Cepeda A.J."/>
            <person name="Yan W."/>
            <person name="Fan B."/>
            <person name="Jiang Y."/>
            <person name="Adhikari A."/>
            <person name="Zheng C.-J."/>
            <person name="Schuster L."/>
            <person name="Cowan T.M."/>
            <person name="Smanski M.J."/>
            <person name="Chevrette M.G."/>
            <person name="De Carvalho L.P.S."/>
            <person name="Shen B."/>
        </authorList>
    </citation>
    <scope>NUCLEOTIDE SEQUENCE [LARGE SCALE GENOMIC DNA]</scope>
    <source>
        <strain evidence="3 4">NPDC020327</strain>
    </source>
</reference>
<feature type="compositionally biased region" description="Low complexity" evidence="1">
    <location>
        <begin position="341"/>
        <end position="351"/>
    </location>
</feature>
<dbReference type="InterPro" id="IPR024361">
    <property type="entry name" value="BACON"/>
</dbReference>
<feature type="region of interest" description="Disordered" evidence="1">
    <location>
        <begin position="341"/>
        <end position="367"/>
    </location>
</feature>
<accession>A0ABW7UQY6</accession>
<feature type="compositionally biased region" description="Polar residues" evidence="1">
    <location>
        <begin position="1"/>
        <end position="10"/>
    </location>
</feature>
<evidence type="ECO:0000313" key="4">
    <source>
        <dbReference type="Proteomes" id="UP001611548"/>
    </source>
</evidence>
<evidence type="ECO:0000313" key="3">
    <source>
        <dbReference type="EMBL" id="MFI1964131.1"/>
    </source>
</evidence>
<organism evidence="3 4">
    <name type="scientific">Streptomyces pathocidini</name>
    <dbReference type="NCBI Taxonomy" id="1650571"/>
    <lineage>
        <taxon>Bacteria</taxon>
        <taxon>Bacillati</taxon>
        <taxon>Actinomycetota</taxon>
        <taxon>Actinomycetes</taxon>
        <taxon>Kitasatosporales</taxon>
        <taxon>Streptomycetaceae</taxon>
        <taxon>Streptomyces</taxon>
    </lineage>
</organism>
<sequence length="637" mass="66097">MSSRQEQPPQINGAHRAYRRASAPVPASRGSVDSAPGRAGAPGSARPPAFSPVPPLGGPAAPDRAARDRAARDRAGHDRGAPDRAGQDPAAEERLAARYAPYLDGLFTYCLSVLCEHEAATAVLGEVLAIAERQYGRRPTDEDQRRAWLYALARWACLQRLAQLAESRRTRGARPAEPALSEAAATHRQRELGVLAWPEAAGITPEQREALELAVRHRLTTDEVAAVLGLERGAACALLSSAACEVERTRAALVVVERGNCPVVARLTGDSQVLLGTALRRELVRHVDDCAECRLAAERATAGGPWPGSTALPGTLPVLEAPRAAVFAAMVPGPRVRARGGAHAGAAARGGPRYDRSGFPLDPKDRVERRRRIRSRAVTTTVVATVVAAPVLALWAAYRGAPLLGETEGGGAVTAADAEDQDGLAGHPYEEAGNAQNGPDPRFTAGSQSPDVSVEVVDGDGRGKKDRAGDRQSSSATPSPVGPGRPSASRGPGRLTVEAQPSGDLTLITLRASGGSPVRWTASANEKWLQLNRTAGELRPGESVTITVSVDEAVEPEGPWTGKVAIGPSGTVITIHGEGATPEPTTPTPTPTPSEPTPTPTPTPPTPTPTPTQTENSGSPSSTPSGSDGSGSASPTG</sequence>
<dbReference type="Gene3D" id="1.20.140.160">
    <property type="match status" value="1"/>
</dbReference>
<feature type="compositionally biased region" description="Low complexity" evidence="1">
    <location>
        <begin position="34"/>
        <end position="48"/>
    </location>
</feature>
<feature type="region of interest" description="Disordered" evidence="1">
    <location>
        <begin position="572"/>
        <end position="637"/>
    </location>
</feature>
<gene>
    <name evidence="3" type="ORF">ACH429_08340</name>
</gene>
<dbReference type="RefSeq" id="WP_398718161.1">
    <property type="nucleotide sequence ID" value="NZ_JBIRWE010000003.1"/>
</dbReference>
<feature type="compositionally biased region" description="Low complexity" evidence="1">
    <location>
        <begin position="611"/>
        <end position="637"/>
    </location>
</feature>
<name>A0ABW7UQY6_9ACTN</name>
<evidence type="ECO:0000259" key="2">
    <source>
        <dbReference type="Pfam" id="PF19190"/>
    </source>
</evidence>
<feature type="compositionally biased region" description="Basic and acidic residues" evidence="1">
    <location>
        <begin position="352"/>
        <end position="367"/>
    </location>
</feature>
<keyword evidence="4" id="KW-1185">Reference proteome</keyword>
<feature type="compositionally biased region" description="Low complexity" evidence="1">
    <location>
        <begin position="478"/>
        <end position="494"/>
    </location>
</feature>
<feature type="compositionally biased region" description="Basic and acidic residues" evidence="1">
    <location>
        <begin position="64"/>
        <end position="90"/>
    </location>
</feature>
<protein>
    <recommendedName>
        <fullName evidence="2">BACON domain-containing protein</fullName>
    </recommendedName>
</protein>
<dbReference type="Proteomes" id="UP001611548">
    <property type="component" value="Unassembled WGS sequence"/>
</dbReference>
<proteinExistence type="predicted"/>
<dbReference type="EMBL" id="JBIRWE010000003">
    <property type="protein sequence ID" value="MFI1964131.1"/>
    <property type="molecule type" value="Genomic_DNA"/>
</dbReference>
<comment type="caution">
    <text evidence="3">The sequence shown here is derived from an EMBL/GenBank/DDBJ whole genome shotgun (WGS) entry which is preliminary data.</text>
</comment>
<dbReference type="Pfam" id="PF19190">
    <property type="entry name" value="BACON_2"/>
    <property type="match status" value="1"/>
</dbReference>
<feature type="region of interest" description="Disordered" evidence="1">
    <location>
        <begin position="423"/>
        <end position="494"/>
    </location>
</feature>